<feature type="region of interest" description="Disordered" evidence="1">
    <location>
        <begin position="666"/>
        <end position="707"/>
    </location>
</feature>
<name>A0A147DQZ1_9MICO</name>
<evidence type="ECO:0008006" key="4">
    <source>
        <dbReference type="Google" id="ProtNLM"/>
    </source>
</evidence>
<evidence type="ECO:0000313" key="3">
    <source>
        <dbReference type="Proteomes" id="UP000072763"/>
    </source>
</evidence>
<reference evidence="2 3" key="1">
    <citation type="journal article" date="2016" name="Front. Microbiol.">
        <title>Genomic Resource of Rice Seed Associated Bacteria.</title>
        <authorList>
            <person name="Midha S."/>
            <person name="Bansal K."/>
            <person name="Sharma S."/>
            <person name="Kumar N."/>
            <person name="Patil P.P."/>
            <person name="Chaudhry V."/>
            <person name="Patil P.B."/>
        </authorList>
    </citation>
    <scope>NUCLEOTIDE SEQUENCE [LARGE SCALE GENOMIC DNA]</scope>
    <source>
        <strain evidence="2 3">NS359</strain>
    </source>
</reference>
<protein>
    <recommendedName>
        <fullName evidence="4">RanBP2-type domain-containing protein</fullName>
    </recommendedName>
</protein>
<dbReference type="PATRIC" id="fig|465820.4.peg.1698"/>
<proteinExistence type="predicted"/>
<evidence type="ECO:0000256" key="1">
    <source>
        <dbReference type="SAM" id="MobiDB-lite"/>
    </source>
</evidence>
<gene>
    <name evidence="2" type="ORF">NS359_08030</name>
</gene>
<accession>A0A147DQZ1</accession>
<dbReference type="EMBL" id="LDRC01000039">
    <property type="protein sequence ID" value="KTR52029.1"/>
    <property type="molecule type" value="Genomic_DNA"/>
</dbReference>
<feature type="compositionally biased region" description="Polar residues" evidence="1">
    <location>
        <begin position="674"/>
        <end position="707"/>
    </location>
</feature>
<dbReference type="Proteomes" id="UP000072763">
    <property type="component" value="Unassembled WGS sequence"/>
</dbReference>
<comment type="caution">
    <text evidence="2">The sequence shown here is derived from an EMBL/GenBank/DDBJ whole genome shotgun (WGS) entry which is preliminary data.</text>
</comment>
<sequence length="707" mass="76261">MVVSLIASHVARHDAPPESAIDILPAVLAERAASRSTLHGAAAPQGGWNLNIADDMALDVLIAVAHRLSTSETVSYDQAVRDAVASLSAWELPKPVADVVAKQLLWFWDERAAVLQSDNGFIRARSRRWIDAADAIWVSRQDEETLRAWALERLQASGSLEAFPPALATDARVLQVIITVAADTTSIGASAVAVLAEWAAQGRIGSADAAAAFSALTTHARGVEPTPTNRPTPQTAETDRTRLRLVALSIPLPREERAARHAFLQDVAASETDVLVLEAIAATTDAVADQRFAVPPEVRKAFESIDLAEPKRDPMERDLRTGVYSLAARPRPRRPTGLIDFARHVINSEIEIKDEQAQWLFLAARTGSPDDWAQLTAALQSRGFESRTPFLDGSFLDGIVESLKPLTELRWYLEPLIKLPMKQVPPDWRLRDLSALLRAILAYEPSRITGQATSRLPMDLEDWLTTTARYYCLSIEQLVADANYALAMPLPALGRLALLLCESKEPLAGHPEALEDAWATVARLLSSESEWVSDTALEMLIAAKRRVPLPTEEEDSSGAIATHVAYNTALAYAWAAGDPFGAARDLLTRGRPAYRRAAAVVLRAVASDDASEAAVLALKSDRDWSVRVTAGANQVEAEGAAFWSCPDCDHENPGTDAISCEQCGLSGRPDAEHQPSSLAAAQGPGQSTTSRTRHGASSATSGTRVAG</sequence>
<dbReference type="AlphaFoldDB" id="A0A147DQZ1"/>
<evidence type="ECO:0000313" key="2">
    <source>
        <dbReference type="EMBL" id="KTR52029.1"/>
    </source>
</evidence>
<organism evidence="2 3">
    <name type="scientific">Curtobacterium oceanosedimentum</name>
    <dbReference type="NCBI Taxonomy" id="465820"/>
    <lineage>
        <taxon>Bacteria</taxon>
        <taxon>Bacillati</taxon>
        <taxon>Actinomycetota</taxon>
        <taxon>Actinomycetes</taxon>
        <taxon>Micrococcales</taxon>
        <taxon>Microbacteriaceae</taxon>
        <taxon>Curtobacterium</taxon>
    </lineage>
</organism>